<dbReference type="STRING" id="7395.A0A1A9UDQ7"/>
<organism evidence="4 5">
    <name type="scientific">Glossina austeni</name>
    <name type="common">Savannah tsetse fly</name>
    <dbReference type="NCBI Taxonomy" id="7395"/>
    <lineage>
        <taxon>Eukaryota</taxon>
        <taxon>Metazoa</taxon>
        <taxon>Ecdysozoa</taxon>
        <taxon>Arthropoda</taxon>
        <taxon>Hexapoda</taxon>
        <taxon>Insecta</taxon>
        <taxon>Pterygota</taxon>
        <taxon>Neoptera</taxon>
        <taxon>Endopterygota</taxon>
        <taxon>Diptera</taxon>
        <taxon>Brachycera</taxon>
        <taxon>Muscomorpha</taxon>
        <taxon>Hippoboscoidea</taxon>
        <taxon>Glossinidae</taxon>
        <taxon>Glossina</taxon>
    </lineage>
</organism>
<evidence type="ECO:0000256" key="2">
    <source>
        <dbReference type="ARBA" id="ARBA00022448"/>
    </source>
</evidence>
<evidence type="ECO:0000256" key="3">
    <source>
        <dbReference type="ARBA" id="ARBA00022927"/>
    </source>
</evidence>
<dbReference type="SUPFAM" id="SSF48371">
    <property type="entry name" value="ARM repeat"/>
    <property type="match status" value="1"/>
</dbReference>
<dbReference type="InterPro" id="IPR000225">
    <property type="entry name" value="Armadillo"/>
</dbReference>
<dbReference type="Proteomes" id="UP000078200">
    <property type="component" value="Unassembled WGS sequence"/>
</dbReference>
<accession>A0A1A9UDQ7</accession>
<evidence type="ECO:0008006" key="6">
    <source>
        <dbReference type="Google" id="ProtNLM"/>
    </source>
</evidence>
<dbReference type="Pfam" id="PF00514">
    <property type="entry name" value="Arm"/>
    <property type="match status" value="1"/>
</dbReference>
<comment type="similarity">
    <text evidence="1">Belongs to the importin alpha family.</text>
</comment>
<dbReference type="InterPro" id="IPR011989">
    <property type="entry name" value="ARM-like"/>
</dbReference>
<evidence type="ECO:0000313" key="5">
    <source>
        <dbReference type="Proteomes" id="UP000078200"/>
    </source>
</evidence>
<dbReference type="SMART" id="SM00185">
    <property type="entry name" value="ARM"/>
    <property type="match status" value="4"/>
</dbReference>
<keyword evidence="2" id="KW-0813">Transport</keyword>
<keyword evidence="5" id="KW-1185">Reference proteome</keyword>
<keyword evidence="3" id="KW-0653">Protein transport</keyword>
<dbReference type="VEuPathDB" id="VectorBase:GAUT001085"/>
<dbReference type="EnsemblMetazoa" id="GAUT001085-RA">
    <property type="protein sequence ID" value="GAUT001085-PA"/>
    <property type="gene ID" value="GAUT001085"/>
</dbReference>
<protein>
    <recommendedName>
        <fullName evidence="6">Armadillo repeat-containing domain-containing protein</fullName>
    </recommendedName>
</protein>
<dbReference type="InterPro" id="IPR016024">
    <property type="entry name" value="ARM-type_fold"/>
</dbReference>
<dbReference type="Gene3D" id="1.25.10.10">
    <property type="entry name" value="Leucine-rich Repeat Variant"/>
    <property type="match status" value="1"/>
</dbReference>
<reference evidence="4" key="1">
    <citation type="submission" date="2020-05" db="UniProtKB">
        <authorList>
            <consortium name="EnsemblMetazoa"/>
        </authorList>
    </citation>
    <scope>IDENTIFICATION</scope>
    <source>
        <strain evidence="4">TTRI</strain>
    </source>
</reference>
<proteinExistence type="inferred from homology"/>
<sequence>MFLLDVIKSSKQPHNNKMGIKNSTQKKQNLRVNDLQQIQKAFSQTEEQQRDSDACSICTSSHPSIGKLSESRTLLKMVRCLRDTKCPQLRLQLSSALFAISALSEQHRLLVAQSGALPCLVCALYCDDLRTCEMAAWALATIIKNSPRERDLVAAYGATLPLAALMCNSRAEIQRPALEVLQQLSLGSPHRVGLLLKNNILPNIRLVLFQQRTDPDVLIRTLILLRYLIQEGNRSQKFEVINADLFPALIHGLCRNEAPVKRVAAGTIFQLLSAAPPFAVCSTERIAHILFFLCDHLITEELWVLQIIYDVLVLLEKYAIDMRYVVRYSDGFEKLEEMQRSANKELSLVAIDIVALCTSNLI</sequence>
<dbReference type="GO" id="GO:0015031">
    <property type="term" value="P:protein transport"/>
    <property type="evidence" value="ECO:0007669"/>
    <property type="project" value="UniProtKB-KW"/>
</dbReference>
<dbReference type="AlphaFoldDB" id="A0A1A9UDQ7"/>
<evidence type="ECO:0000256" key="1">
    <source>
        <dbReference type="ARBA" id="ARBA00010394"/>
    </source>
</evidence>
<dbReference type="PANTHER" id="PTHR23316">
    <property type="entry name" value="IMPORTIN ALPHA"/>
    <property type="match status" value="1"/>
</dbReference>
<evidence type="ECO:0000313" key="4">
    <source>
        <dbReference type="EnsemblMetazoa" id="GAUT001085-PA"/>
    </source>
</evidence>
<name>A0A1A9UDQ7_GLOAU</name>